<dbReference type="RefSeq" id="WP_284244861.1">
    <property type="nucleotide sequence ID" value="NZ_BSST01000001.1"/>
</dbReference>
<sequence length="146" mass="15485">MLCLFKSAKRIVVLGLSIISLIVINQAFAEVAIIVHPSNSSSFDKATIKKIFLGKSKSFSNGRAAILLSATPKDPITEEFNKKVIGKSSNQVNAYWSKMIFTGKGTPPQEMASTSEIIAAISANPDAIGYMDASAATSAVKVVATF</sequence>
<accession>A0ABQ6GW88</accession>
<keyword evidence="2" id="KW-1185">Reference proteome</keyword>
<dbReference type="EMBL" id="BSST01000001">
    <property type="protein sequence ID" value="GLX78980.1"/>
    <property type="molecule type" value="Genomic_DNA"/>
</dbReference>
<dbReference type="Gene3D" id="3.40.190.10">
    <property type="entry name" value="Periplasmic binding protein-like II"/>
    <property type="match status" value="1"/>
</dbReference>
<dbReference type="Proteomes" id="UP001157186">
    <property type="component" value="Unassembled WGS sequence"/>
</dbReference>
<gene>
    <name evidence="1" type="ORF">tinsulaeT_23200</name>
</gene>
<proteinExistence type="predicted"/>
<organism evidence="1 2">
    <name type="scientific">Thalassotalea insulae</name>
    <dbReference type="NCBI Taxonomy" id="2056778"/>
    <lineage>
        <taxon>Bacteria</taxon>
        <taxon>Pseudomonadati</taxon>
        <taxon>Pseudomonadota</taxon>
        <taxon>Gammaproteobacteria</taxon>
        <taxon>Alteromonadales</taxon>
        <taxon>Colwelliaceae</taxon>
        <taxon>Thalassotalea</taxon>
    </lineage>
</organism>
<dbReference type="SUPFAM" id="SSF53850">
    <property type="entry name" value="Periplasmic binding protein-like II"/>
    <property type="match status" value="1"/>
</dbReference>
<evidence type="ECO:0000313" key="1">
    <source>
        <dbReference type="EMBL" id="GLX78980.1"/>
    </source>
</evidence>
<evidence type="ECO:0000313" key="2">
    <source>
        <dbReference type="Proteomes" id="UP001157186"/>
    </source>
</evidence>
<evidence type="ECO:0008006" key="3">
    <source>
        <dbReference type="Google" id="ProtNLM"/>
    </source>
</evidence>
<protein>
    <recommendedName>
        <fullName evidence="3">Phosphate ABC transporter substrate-binding protein</fullName>
    </recommendedName>
</protein>
<comment type="caution">
    <text evidence="1">The sequence shown here is derived from an EMBL/GenBank/DDBJ whole genome shotgun (WGS) entry which is preliminary data.</text>
</comment>
<reference evidence="1 2" key="1">
    <citation type="submission" date="2023-03" db="EMBL/GenBank/DDBJ databases">
        <title>Draft genome sequence of Thalassotalea insulae KCTC 62186T.</title>
        <authorList>
            <person name="Sawabe T."/>
        </authorList>
    </citation>
    <scope>NUCLEOTIDE SEQUENCE [LARGE SCALE GENOMIC DNA]</scope>
    <source>
        <strain evidence="1 2">KCTC 62186</strain>
    </source>
</reference>
<name>A0ABQ6GW88_9GAMM</name>